<dbReference type="Gene3D" id="3.90.25.10">
    <property type="entry name" value="UDP-galactose 4-epimerase, domain 1"/>
    <property type="match status" value="1"/>
</dbReference>
<name>A0A2H0D0L7_9BACT</name>
<comment type="caution">
    <text evidence="2">The sequence shown here is derived from an EMBL/GenBank/DDBJ whole genome shotgun (WGS) entry which is preliminary data.</text>
</comment>
<evidence type="ECO:0000313" key="2">
    <source>
        <dbReference type="EMBL" id="PIP75692.1"/>
    </source>
</evidence>
<feature type="non-terminal residue" evidence="2">
    <location>
        <position position="1"/>
    </location>
</feature>
<dbReference type="InterPro" id="IPR016040">
    <property type="entry name" value="NAD(P)-bd_dom"/>
</dbReference>
<sequence>LGKGEELIEFVKDRPGHDRRYAVDWSRIKQELGYQPQCGLDEYLKRT</sequence>
<dbReference type="Pfam" id="PF16363">
    <property type="entry name" value="GDP_Man_Dehyd"/>
    <property type="match status" value="1"/>
</dbReference>
<accession>A0A2H0D0L7</accession>
<proteinExistence type="predicted"/>
<gene>
    <name evidence="2" type="ORF">COW86_02375</name>
</gene>
<dbReference type="EMBL" id="PCTN01000105">
    <property type="protein sequence ID" value="PIP75692.1"/>
    <property type="molecule type" value="Genomic_DNA"/>
</dbReference>
<feature type="domain" description="NAD(P)-binding" evidence="1">
    <location>
        <begin position="8"/>
        <end position="47"/>
    </location>
</feature>
<dbReference type="Proteomes" id="UP000230159">
    <property type="component" value="Unassembled WGS sequence"/>
</dbReference>
<feature type="non-terminal residue" evidence="2">
    <location>
        <position position="47"/>
    </location>
</feature>
<organism evidence="2 3">
    <name type="scientific">Candidatus Kuenenbacteria bacterium CG22_combo_CG10-13_8_21_14_all_39_9</name>
    <dbReference type="NCBI Taxonomy" id="1974621"/>
    <lineage>
        <taxon>Bacteria</taxon>
        <taxon>Candidatus Kueneniibacteriota</taxon>
    </lineage>
</organism>
<evidence type="ECO:0000259" key="1">
    <source>
        <dbReference type="Pfam" id="PF16363"/>
    </source>
</evidence>
<evidence type="ECO:0000313" key="3">
    <source>
        <dbReference type="Proteomes" id="UP000230159"/>
    </source>
</evidence>
<reference evidence="2 3" key="1">
    <citation type="submission" date="2017-09" db="EMBL/GenBank/DDBJ databases">
        <title>Depth-based differentiation of microbial function through sediment-hosted aquifers and enrichment of novel symbionts in the deep terrestrial subsurface.</title>
        <authorList>
            <person name="Probst A.J."/>
            <person name="Ladd B."/>
            <person name="Jarett J.K."/>
            <person name="Geller-Mcgrath D.E."/>
            <person name="Sieber C.M."/>
            <person name="Emerson J.B."/>
            <person name="Anantharaman K."/>
            <person name="Thomas B.C."/>
            <person name="Malmstrom R."/>
            <person name="Stieglmeier M."/>
            <person name="Klingl A."/>
            <person name="Woyke T."/>
            <person name="Ryan C.M."/>
            <person name="Banfield J.F."/>
        </authorList>
    </citation>
    <scope>NUCLEOTIDE SEQUENCE [LARGE SCALE GENOMIC DNA]</scope>
    <source>
        <strain evidence="2">CG22_combo_CG10-13_8_21_14_all_39_9</strain>
    </source>
</reference>
<dbReference type="SUPFAM" id="SSF51735">
    <property type="entry name" value="NAD(P)-binding Rossmann-fold domains"/>
    <property type="match status" value="1"/>
</dbReference>
<dbReference type="InterPro" id="IPR036291">
    <property type="entry name" value="NAD(P)-bd_dom_sf"/>
</dbReference>
<dbReference type="AlphaFoldDB" id="A0A2H0D0L7"/>
<protein>
    <submittedName>
        <fullName evidence="2">dTDP-glucose 4,6-dehydratase</fullName>
    </submittedName>
</protein>